<keyword evidence="3" id="KW-0732">Signal</keyword>
<feature type="domain" description="DUF7137" evidence="4">
    <location>
        <begin position="107"/>
        <end position="241"/>
    </location>
</feature>
<feature type="region of interest" description="Disordered" evidence="1">
    <location>
        <begin position="43"/>
        <end position="108"/>
    </location>
</feature>
<evidence type="ECO:0000256" key="1">
    <source>
        <dbReference type="SAM" id="MobiDB-lite"/>
    </source>
</evidence>
<feature type="transmembrane region" description="Helical" evidence="2">
    <location>
        <begin position="253"/>
        <end position="278"/>
    </location>
</feature>
<keyword evidence="6" id="KW-1185">Reference proteome</keyword>
<name>A0AA40KBV6_9PEZI</name>
<feature type="chain" id="PRO_5041373901" description="DUF7137 domain-containing protein" evidence="3">
    <location>
        <begin position="24"/>
        <end position="279"/>
    </location>
</feature>
<keyword evidence="2" id="KW-0472">Membrane</keyword>
<keyword evidence="2" id="KW-0812">Transmembrane</keyword>
<proteinExistence type="predicted"/>
<dbReference type="PANTHER" id="PTHR42028">
    <property type="entry name" value="CHROMOSOME 1, WHOLE GENOME SHOTGUN SEQUENCE"/>
    <property type="match status" value="1"/>
</dbReference>
<dbReference type="EMBL" id="JAUKUD010000001">
    <property type="protein sequence ID" value="KAK0753077.1"/>
    <property type="molecule type" value="Genomic_DNA"/>
</dbReference>
<evidence type="ECO:0000313" key="5">
    <source>
        <dbReference type="EMBL" id="KAK0753077.1"/>
    </source>
</evidence>
<reference evidence="5" key="1">
    <citation type="submission" date="2023-06" db="EMBL/GenBank/DDBJ databases">
        <title>Genome-scale phylogeny and comparative genomics of the fungal order Sordariales.</title>
        <authorList>
            <consortium name="Lawrence Berkeley National Laboratory"/>
            <person name="Hensen N."/>
            <person name="Bonometti L."/>
            <person name="Westerberg I."/>
            <person name="Brannstrom I.O."/>
            <person name="Guillou S."/>
            <person name="Cros-Aarteil S."/>
            <person name="Calhoun S."/>
            <person name="Haridas S."/>
            <person name="Kuo A."/>
            <person name="Mondo S."/>
            <person name="Pangilinan J."/>
            <person name="Riley R."/>
            <person name="LaButti K."/>
            <person name="Andreopoulos B."/>
            <person name="Lipzen A."/>
            <person name="Chen C."/>
            <person name="Yanf M."/>
            <person name="Daum C."/>
            <person name="Ng V."/>
            <person name="Clum A."/>
            <person name="Steindorff A."/>
            <person name="Ohm R."/>
            <person name="Martin F."/>
            <person name="Silar P."/>
            <person name="Natvig D."/>
            <person name="Lalanne C."/>
            <person name="Gautier V."/>
            <person name="Ament-velasquez S.L."/>
            <person name="Kruys A."/>
            <person name="Hutchinson M.I."/>
            <person name="Powell A.J."/>
            <person name="Barry K."/>
            <person name="Miller A.N."/>
            <person name="Grigoriev I.V."/>
            <person name="Debuchy R."/>
            <person name="Gladieux P."/>
            <person name="Thoren M.H."/>
            <person name="Johannesson H."/>
        </authorList>
    </citation>
    <scope>NUCLEOTIDE SEQUENCE</scope>
    <source>
        <strain evidence="5">SMH3187-1</strain>
    </source>
</reference>
<accession>A0AA40KBV6</accession>
<organism evidence="5 6">
    <name type="scientific">Schizothecium vesticola</name>
    <dbReference type="NCBI Taxonomy" id="314040"/>
    <lineage>
        <taxon>Eukaryota</taxon>
        <taxon>Fungi</taxon>
        <taxon>Dikarya</taxon>
        <taxon>Ascomycota</taxon>
        <taxon>Pezizomycotina</taxon>
        <taxon>Sordariomycetes</taxon>
        <taxon>Sordariomycetidae</taxon>
        <taxon>Sordariales</taxon>
        <taxon>Schizotheciaceae</taxon>
        <taxon>Schizothecium</taxon>
    </lineage>
</organism>
<evidence type="ECO:0000259" key="4">
    <source>
        <dbReference type="Pfam" id="PF23585"/>
    </source>
</evidence>
<evidence type="ECO:0000256" key="2">
    <source>
        <dbReference type="SAM" id="Phobius"/>
    </source>
</evidence>
<dbReference type="InterPro" id="IPR055561">
    <property type="entry name" value="DUF7137"/>
</dbReference>
<feature type="compositionally biased region" description="Polar residues" evidence="1">
    <location>
        <begin position="64"/>
        <end position="97"/>
    </location>
</feature>
<comment type="caution">
    <text evidence="5">The sequence shown here is derived from an EMBL/GenBank/DDBJ whole genome shotgun (WGS) entry which is preliminary data.</text>
</comment>
<sequence>MRPTQSVGQLAVALLSLTPAVSALGHWPKWLPARDSVLVARQDDATPTPTPSASGTTAPANTSKPTVIQTNLNTGGITQTGSNTAGATGNSTRTSAPRKTMFNPVEPAGGVVMQTPAITQGTQLYKIGDHITLGWNYTNLQGTPTAVDVLVSCSKAAQTWTLTQNMTFTTKGAFTWDTAAYQSANVGKPLPVEQYTLIIHDSDGSITSSPESGYLAPFTGFRFGLYTPRAYTPLGEWKCATCSAAMSDMERRALGGAVAMSIVTVLSFTWFVGGLGALL</sequence>
<protein>
    <recommendedName>
        <fullName evidence="4">DUF7137 domain-containing protein</fullName>
    </recommendedName>
</protein>
<dbReference type="AlphaFoldDB" id="A0AA40KBV6"/>
<feature type="compositionally biased region" description="Low complexity" evidence="1">
    <location>
        <begin position="45"/>
        <end position="63"/>
    </location>
</feature>
<dbReference type="Proteomes" id="UP001172155">
    <property type="component" value="Unassembled WGS sequence"/>
</dbReference>
<evidence type="ECO:0000313" key="6">
    <source>
        <dbReference type="Proteomes" id="UP001172155"/>
    </source>
</evidence>
<evidence type="ECO:0000256" key="3">
    <source>
        <dbReference type="SAM" id="SignalP"/>
    </source>
</evidence>
<keyword evidence="2" id="KW-1133">Transmembrane helix</keyword>
<dbReference type="PANTHER" id="PTHR42028:SF1">
    <property type="entry name" value="YALI0E30657P"/>
    <property type="match status" value="1"/>
</dbReference>
<dbReference type="Pfam" id="PF23585">
    <property type="entry name" value="DUF7137"/>
    <property type="match status" value="1"/>
</dbReference>
<gene>
    <name evidence="5" type="ORF">B0T18DRAFT_313884</name>
</gene>
<feature type="signal peptide" evidence="3">
    <location>
        <begin position="1"/>
        <end position="23"/>
    </location>
</feature>